<dbReference type="Proteomes" id="UP000178086">
    <property type="component" value="Unassembled WGS sequence"/>
</dbReference>
<feature type="transmembrane region" description="Helical" evidence="1">
    <location>
        <begin position="6"/>
        <end position="25"/>
    </location>
</feature>
<evidence type="ECO:0000313" key="3">
    <source>
        <dbReference type="Proteomes" id="UP000178086"/>
    </source>
</evidence>
<proteinExistence type="predicted"/>
<name>A0A1F2UV99_9ACTN</name>
<dbReference type="AlphaFoldDB" id="A0A1F2UV99"/>
<evidence type="ECO:0000256" key="1">
    <source>
        <dbReference type="SAM" id="Phobius"/>
    </source>
</evidence>
<feature type="transmembrane region" description="Helical" evidence="1">
    <location>
        <begin position="37"/>
        <end position="56"/>
    </location>
</feature>
<reference evidence="2 3" key="1">
    <citation type="journal article" date="2016" name="Nat. Commun.">
        <title>Thousands of microbial genomes shed light on interconnected biogeochemical processes in an aquifer system.</title>
        <authorList>
            <person name="Anantharaman K."/>
            <person name="Brown C.T."/>
            <person name="Hug L.A."/>
            <person name="Sharon I."/>
            <person name="Castelle C.J."/>
            <person name="Probst A.J."/>
            <person name="Thomas B.C."/>
            <person name="Singh A."/>
            <person name="Wilkins M.J."/>
            <person name="Karaoz U."/>
            <person name="Brodie E.L."/>
            <person name="Williams K.H."/>
            <person name="Hubbard S.S."/>
            <person name="Banfield J.F."/>
        </authorList>
    </citation>
    <scope>NUCLEOTIDE SEQUENCE [LARGE SCALE GENOMIC DNA]</scope>
</reference>
<dbReference type="EMBL" id="MELI01000024">
    <property type="protein sequence ID" value="OFW35055.1"/>
    <property type="molecule type" value="Genomic_DNA"/>
</dbReference>
<comment type="caution">
    <text evidence="2">The sequence shown here is derived from an EMBL/GenBank/DDBJ whole genome shotgun (WGS) entry which is preliminary data.</text>
</comment>
<feature type="transmembrane region" description="Helical" evidence="1">
    <location>
        <begin position="76"/>
        <end position="92"/>
    </location>
</feature>
<keyword evidence="1" id="KW-0812">Transmembrane</keyword>
<gene>
    <name evidence="2" type="ORF">A2074_07305</name>
</gene>
<evidence type="ECO:0000313" key="2">
    <source>
        <dbReference type="EMBL" id="OFW35055.1"/>
    </source>
</evidence>
<keyword evidence="1" id="KW-1133">Transmembrane helix</keyword>
<protein>
    <submittedName>
        <fullName evidence="2">Uncharacterized protein</fullName>
    </submittedName>
</protein>
<accession>A0A1F2UV99</accession>
<keyword evidence="1" id="KW-0472">Membrane</keyword>
<organism evidence="2 3">
    <name type="scientific">Candidatus Aquicultor primus</name>
    <dbReference type="NCBI Taxonomy" id="1797195"/>
    <lineage>
        <taxon>Bacteria</taxon>
        <taxon>Bacillati</taxon>
        <taxon>Actinomycetota</taxon>
        <taxon>Candidatus Aquicultoria</taxon>
        <taxon>Candidatus Aquicultorales</taxon>
        <taxon>Candidatus Aquicultoraceae</taxon>
        <taxon>Candidatus Aquicultor</taxon>
    </lineage>
</organism>
<sequence>MSFIVAVEILNFILASLAALISLGILRKVTGNLAASWRYAVVAFQILALATLFAVINELGILSIAGISSDLLRNTAHFVFIILAFFGLLRNYQLIRNLTERDSG</sequence>